<feature type="region of interest" description="Disordered" evidence="1">
    <location>
        <begin position="1"/>
        <end position="27"/>
    </location>
</feature>
<gene>
    <name evidence="3" type="ORF">QN277_027658</name>
</gene>
<reference evidence="3" key="1">
    <citation type="submission" date="2023-10" db="EMBL/GenBank/DDBJ databases">
        <title>Chromosome-level genome of the transformable northern wattle, Acacia crassicarpa.</title>
        <authorList>
            <person name="Massaro I."/>
            <person name="Sinha N.R."/>
            <person name="Poethig S."/>
            <person name="Leichty A.R."/>
        </authorList>
    </citation>
    <scope>NUCLEOTIDE SEQUENCE</scope>
    <source>
        <strain evidence="3">Acra3RX</strain>
        <tissue evidence="3">Leaf</tissue>
    </source>
</reference>
<comment type="caution">
    <text evidence="3">The sequence shown here is derived from an EMBL/GenBank/DDBJ whole genome shotgun (WGS) entry which is preliminary data.</text>
</comment>
<sequence length="318" mass="35666">MAEAAIQMAGRVTRSRRLPTRQQDQQSRARWTTPLTKILVDLMVEQLHKGNKQSNSFNKKAWKYICDEFYSKTGLKWDKEQLKNRYSVLRKQYTTVTSILELSDFNWDDATGSIIATEEVWAEYIRKHPDAETVKGSGCSIYKELCTIFSEPATNGRHESAAASEGDGTSRPCPEPMSTQQEESSSGSEDDEDDNDPEAILPSRPIATCNRKRGRKGIDDAIAGAILEMAAASKMRAAAMEQYNARYSMAECIKELDVMQGVDRPLYFAALNLFNKPKAREIFLSLKRDKRMTWLRGKCAVVPGSSMASGLKEIGGRI</sequence>
<dbReference type="InterPro" id="IPR024752">
    <property type="entry name" value="Myb/SANT-like_dom"/>
</dbReference>
<feature type="domain" description="Myb/SANT-like" evidence="2">
    <location>
        <begin position="30"/>
        <end position="124"/>
    </location>
</feature>
<evidence type="ECO:0000256" key="1">
    <source>
        <dbReference type="SAM" id="MobiDB-lite"/>
    </source>
</evidence>
<dbReference type="Pfam" id="PF12776">
    <property type="entry name" value="Myb_DNA-bind_3"/>
    <property type="match status" value="1"/>
</dbReference>
<protein>
    <recommendedName>
        <fullName evidence="2">Myb/SANT-like domain-containing protein</fullName>
    </recommendedName>
</protein>
<proteinExistence type="predicted"/>
<dbReference type="PANTHER" id="PTHR47584">
    <property type="match status" value="1"/>
</dbReference>
<organism evidence="3 4">
    <name type="scientific">Acacia crassicarpa</name>
    <name type="common">northern wattle</name>
    <dbReference type="NCBI Taxonomy" id="499986"/>
    <lineage>
        <taxon>Eukaryota</taxon>
        <taxon>Viridiplantae</taxon>
        <taxon>Streptophyta</taxon>
        <taxon>Embryophyta</taxon>
        <taxon>Tracheophyta</taxon>
        <taxon>Spermatophyta</taxon>
        <taxon>Magnoliopsida</taxon>
        <taxon>eudicotyledons</taxon>
        <taxon>Gunneridae</taxon>
        <taxon>Pentapetalae</taxon>
        <taxon>rosids</taxon>
        <taxon>fabids</taxon>
        <taxon>Fabales</taxon>
        <taxon>Fabaceae</taxon>
        <taxon>Caesalpinioideae</taxon>
        <taxon>mimosoid clade</taxon>
        <taxon>Acacieae</taxon>
        <taxon>Acacia</taxon>
    </lineage>
</organism>
<dbReference type="InterPro" id="IPR045026">
    <property type="entry name" value="LIMYB"/>
</dbReference>
<evidence type="ECO:0000259" key="2">
    <source>
        <dbReference type="Pfam" id="PF12776"/>
    </source>
</evidence>
<dbReference type="EMBL" id="JAWXYG010000009">
    <property type="protein sequence ID" value="KAK4262047.1"/>
    <property type="molecule type" value="Genomic_DNA"/>
</dbReference>
<keyword evidence="4" id="KW-1185">Reference proteome</keyword>
<feature type="compositionally biased region" description="Acidic residues" evidence="1">
    <location>
        <begin position="188"/>
        <end position="197"/>
    </location>
</feature>
<dbReference type="Proteomes" id="UP001293593">
    <property type="component" value="Unassembled WGS sequence"/>
</dbReference>
<evidence type="ECO:0000313" key="4">
    <source>
        <dbReference type="Proteomes" id="UP001293593"/>
    </source>
</evidence>
<name>A0AAE1J1G1_9FABA</name>
<dbReference type="AlphaFoldDB" id="A0AAE1J1G1"/>
<evidence type="ECO:0000313" key="3">
    <source>
        <dbReference type="EMBL" id="KAK4262047.1"/>
    </source>
</evidence>
<dbReference type="PANTHER" id="PTHR47584:SF9">
    <property type="entry name" value="L10-INTERACTING MYB DOMAIN-CONTAINING PROTEIN-LIKE"/>
    <property type="match status" value="1"/>
</dbReference>
<feature type="region of interest" description="Disordered" evidence="1">
    <location>
        <begin position="156"/>
        <end position="212"/>
    </location>
</feature>
<accession>A0AAE1J1G1</accession>